<dbReference type="EMBL" id="HACG01038020">
    <property type="protein sequence ID" value="CEK84885.1"/>
    <property type="molecule type" value="Transcribed_RNA"/>
</dbReference>
<gene>
    <name evidence="1" type="primary">ORF145043</name>
</gene>
<accession>A0A0B7AYB8</accession>
<protein>
    <submittedName>
        <fullName evidence="1">Uncharacterized protein</fullName>
    </submittedName>
</protein>
<organism evidence="1">
    <name type="scientific">Arion vulgaris</name>
    <dbReference type="NCBI Taxonomy" id="1028688"/>
    <lineage>
        <taxon>Eukaryota</taxon>
        <taxon>Metazoa</taxon>
        <taxon>Spiralia</taxon>
        <taxon>Lophotrochozoa</taxon>
        <taxon>Mollusca</taxon>
        <taxon>Gastropoda</taxon>
        <taxon>Heterobranchia</taxon>
        <taxon>Euthyneura</taxon>
        <taxon>Panpulmonata</taxon>
        <taxon>Eupulmonata</taxon>
        <taxon>Stylommatophora</taxon>
        <taxon>Helicina</taxon>
        <taxon>Arionoidea</taxon>
        <taxon>Arionidae</taxon>
        <taxon>Arion</taxon>
    </lineage>
</organism>
<reference evidence="1" key="1">
    <citation type="submission" date="2014-12" db="EMBL/GenBank/DDBJ databases">
        <title>Insight into the proteome of Arion vulgaris.</title>
        <authorList>
            <person name="Aradska J."/>
            <person name="Bulat T."/>
            <person name="Smidak R."/>
            <person name="Sarate P."/>
            <person name="Gangsoo J."/>
            <person name="Sialana F."/>
            <person name="Bilban M."/>
            <person name="Lubec G."/>
        </authorList>
    </citation>
    <scope>NUCLEOTIDE SEQUENCE</scope>
    <source>
        <tissue evidence="1">Skin</tissue>
    </source>
</reference>
<proteinExistence type="predicted"/>
<name>A0A0B7AYB8_9EUPU</name>
<dbReference type="AlphaFoldDB" id="A0A0B7AYB8"/>
<evidence type="ECO:0000313" key="1">
    <source>
        <dbReference type="EMBL" id="CEK84885.1"/>
    </source>
</evidence>
<sequence length="52" mass="5848">MLQWIEPGSLHAECVDSIRQSHLETLTWPYLPLHDGVKSNEGADFVANNILT</sequence>